<organism evidence="3 4">
    <name type="scientific">Nelumbo nucifera</name>
    <name type="common">Sacred lotus</name>
    <dbReference type="NCBI Taxonomy" id="4432"/>
    <lineage>
        <taxon>Eukaryota</taxon>
        <taxon>Viridiplantae</taxon>
        <taxon>Streptophyta</taxon>
        <taxon>Embryophyta</taxon>
        <taxon>Tracheophyta</taxon>
        <taxon>Spermatophyta</taxon>
        <taxon>Magnoliopsida</taxon>
        <taxon>Proteales</taxon>
        <taxon>Nelumbonaceae</taxon>
        <taxon>Nelumbo</taxon>
    </lineage>
</organism>
<dbReference type="KEGG" id="nnu:104585654"/>
<gene>
    <name evidence="4" type="primary">LOC104585654</name>
</gene>
<feature type="compositionally biased region" description="Acidic residues" evidence="1">
    <location>
        <begin position="247"/>
        <end position="261"/>
    </location>
</feature>
<dbReference type="GO" id="GO:0046983">
    <property type="term" value="F:protein dimerization activity"/>
    <property type="evidence" value="ECO:0007669"/>
    <property type="project" value="InterPro"/>
</dbReference>
<dbReference type="InterPro" id="IPR012337">
    <property type="entry name" value="RNaseH-like_sf"/>
</dbReference>
<sequence>MGHMYHIMLKANDAMKKQFHNRGSEYGPILQIVEKIWDKQMGQKLHLVGYYLNPAFQYDINSKVKTPTVMSAILDVIERLIGNEIVQIQINKELSLFESCLSDFGRDMALRAVKRMAPGEWGMRFGCGTPILARVVVRILSQTCSSSGCERNWSVFERIHTKRRNRRQIQKFDPIEDCHIDILEDWAIDEDKNPPLLDNTKNDDMFYGDGTINPILEPQANKRFRDEDDYNFFNEMFEENPEHDHLDADEDETQPGDDDDAPPGFSWLCR</sequence>
<dbReference type="InParanoid" id="A0A1U7YTA0"/>
<dbReference type="SUPFAM" id="SSF53098">
    <property type="entry name" value="Ribonuclease H-like"/>
    <property type="match status" value="1"/>
</dbReference>
<accession>A0A1U7YTA0</accession>
<protein>
    <submittedName>
        <fullName evidence="4">Uncharacterized protein LOC104585654</fullName>
    </submittedName>
</protein>
<evidence type="ECO:0000259" key="2">
    <source>
        <dbReference type="Pfam" id="PF05699"/>
    </source>
</evidence>
<dbReference type="Proteomes" id="UP000189703">
    <property type="component" value="Unplaced"/>
</dbReference>
<dbReference type="InterPro" id="IPR008906">
    <property type="entry name" value="HATC_C_dom"/>
</dbReference>
<feature type="domain" description="HAT C-terminal dimerisation" evidence="2">
    <location>
        <begin position="114"/>
        <end position="166"/>
    </location>
</feature>
<dbReference type="OrthoDB" id="2013475at2759"/>
<dbReference type="Pfam" id="PF05699">
    <property type="entry name" value="Dimer_Tnp_hAT"/>
    <property type="match status" value="1"/>
</dbReference>
<name>A0A1U7YTA0_NELNU</name>
<dbReference type="AlphaFoldDB" id="A0A1U7YTA0"/>
<dbReference type="RefSeq" id="XP_010240907.1">
    <property type="nucleotide sequence ID" value="XM_010242605.1"/>
</dbReference>
<keyword evidence="3" id="KW-1185">Reference proteome</keyword>
<reference evidence="4" key="1">
    <citation type="submission" date="2025-08" db="UniProtKB">
        <authorList>
            <consortium name="RefSeq"/>
        </authorList>
    </citation>
    <scope>IDENTIFICATION</scope>
</reference>
<dbReference type="GeneID" id="104585654"/>
<evidence type="ECO:0000256" key="1">
    <source>
        <dbReference type="SAM" id="MobiDB-lite"/>
    </source>
</evidence>
<dbReference type="OMA" id="IISARWD"/>
<feature type="region of interest" description="Disordered" evidence="1">
    <location>
        <begin position="237"/>
        <end position="270"/>
    </location>
</feature>
<evidence type="ECO:0000313" key="4">
    <source>
        <dbReference type="RefSeq" id="XP_010240907.1"/>
    </source>
</evidence>
<evidence type="ECO:0000313" key="3">
    <source>
        <dbReference type="Proteomes" id="UP000189703"/>
    </source>
</evidence>
<proteinExistence type="predicted"/>